<evidence type="ECO:0000313" key="1">
    <source>
        <dbReference type="EMBL" id="ODQ58668.1"/>
    </source>
</evidence>
<accession>A0A1E3P006</accession>
<dbReference type="RefSeq" id="XP_019037875.1">
    <property type="nucleotide sequence ID" value="XM_019185710.1"/>
</dbReference>
<dbReference type="GeneID" id="30202956"/>
<name>A0A1E3P006_WICAA</name>
<reference evidence="1 2" key="1">
    <citation type="journal article" date="2016" name="Proc. Natl. Acad. Sci. U.S.A.">
        <title>Comparative genomics of biotechnologically important yeasts.</title>
        <authorList>
            <person name="Riley R."/>
            <person name="Haridas S."/>
            <person name="Wolfe K.H."/>
            <person name="Lopes M.R."/>
            <person name="Hittinger C.T."/>
            <person name="Goeker M."/>
            <person name="Salamov A.A."/>
            <person name="Wisecaver J.H."/>
            <person name="Long T.M."/>
            <person name="Calvey C.H."/>
            <person name="Aerts A.L."/>
            <person name="Barry K.W."/>
            <person name="Choi C."/>
            <person name="Clum A."/>
            <person name="Coughlan A.Y."/>
            <person name="Deshpande S."/>
            <person name="Douglass A.P."/>
            <person name="Hanson S.J."/>
            <person name="Klenk H.-P."/>
            <person name="LaButti K.M."/>
            <person name="Lapidus A."/>
            <person name="Lindquist E.A."/>
            <person name="Lipzen A.M."/>
            <person name="Meier-Kolthoff J.P."/>
            <person name="Ohm R.A."/>
            <person name="Otillar R.P."/>
            <person name="Pangilinan J.L."/>
            <person name="Peng Y."/>
            <person name="Rokas A."/>
            <person name="Rosa C.A."/>
            <person name="Scheuner C."/>
            <person name="Sibirny A.A."/>
            <person name="Slot J.C."/>
            <person name="Stielow J.B."/>
            <person name="Sun H."/>
            <person name="Kurtzman C.P."/>
            <person name="Blackwell M."/>
            <person name="Grigoriev I.V."/>
            <person name="Jeffries T.W."/>
        </authorList>
    </citation>
    <scope>NUCLEOTIDE SEQUENCE [LARGE SCALE GENOMIC DNA]</scope>
    <source>
        <strain evidence="2">ATCC 58044 / CBS 1984 / NCYC 433 / NRRL Y-366-8</strain>
    </source>
</reference>
<dbReference type="Proteomes" id="UP000094112">
    <property type="component" value="Unassembled WGS sequence"/>
</dbReference>
<proteinExistence type="predicted"/>
<gene>
    <name evidence="1" type="ORF">WICANDRAFT_84428</name>
</gene>
<protein>
    <submittedName>
        <fullName evidence="1">Uncharacterized protein</fullName>
    </submittedName>
</protein>
<dbReference type="EMBL" id="KV454211">
    <property type="protein sequence ID" value="ODQ58668.1"/>
    <property type="molecule type" value="Genomic_DNA"/>
</dbReference>
<dbReference type="AlphaFoldDB" id="A0A1E3P006"/>
<sequence length="76" mass="8729">MKYLEIVVYIDQVLIIYSSFTKINEVTTSITMSYHELNWISAYVAGKPIELSSVSEIKNQLSSNMENIPTELVERL</sequence>
<evidence type="ECO:0000313" key="2">
    <source>
        <dbReference type="Proteomes" id="UP000094112"/>
    </source>
</evidence>
<keyword evidence="2" id="KW-1185">Reference proteome</keyword>
<organism evidence="1 2">
    <name type="scientific">Wickerhamomyces anomalus (strain ATCC 58044 / CBS 1984 / NCYC 433 / NRRL Y-366-8)</name>
    <name type="common">Yeast</name>
    <name type="synonym">Hansenula anomala</name>
    <dbReference type="NCBI Taxonomy" id="683960"/>
    <lineage>
        <taxon>Eukaryota</taxon>
        <taxon>Fungi</taxon>
        <taxon>Dikarya</taxon>
        <taxon>Ascomycota</taxon>
        <taxon>Saccharomycotina</taxon>
        <taxon>Saccharomycetes</taxon>
        <taxon>Phaffomycetales</taxon>
        <taxon>Wickerhamomycetaceae</taxon>
        <taxon>Wickerhamomyces</taxon>
    </lineage>
</organism>